<feature type="compositionally biased region" description="Basic residues" evidence="1">
    <location>
        <begin position="98"/>
        <end position="107"/>
    </location>
</feature>
<feature type="region of interest" description="Disordered" evidence="1">
    <location>
        <begin position="77"/>
        <end position="137"/>
    </location>
</feature>
<reference evidence="2" key="1">
    <citation type="journal article" date="2023" name="G3 (Bethesda)">
        <title>A reference genome for the long-term kleptoplast-retaining sea slug Elysia crispata morphotype clarki.</title>
        <authorList>
            <person name="Eastman K.E."/>
            <person name="Pendleton A.L."/>
            <person name="Shaikh M.A."/>
            <person name="Suttiyut T."/>
            <person name="Ogas R."/>
            <person name="Tomko P."/>
            <person name="Gavelis G."/>
            <person name="Widhalm J.R."/>
            <person name="Wisecaver J.H."/>
        </authorList>
    </citation>
    <scope>NUCLEOTIDE SEQUENCE</scope>
    <source>
        <strain evidence="2">ECLA1</strain>
    </source>
</reference>
<dbReference type="EMBL" id="JAWDGP010003130">
    <property type="protein sequence ID" value="KAK3777134.1"/>
    <property type="molecule type" value="Genomic_DNA"/>
</dbReference>
<name>A0AAE1DNI8_9GAST</name>
<dbReference type="Proteomes" id="UP001283361">
    <property type="component" value="Unassembled WGS sequence"/>
</dbReference>
<organism evidence="2 3">
    <name type="scientific">Elysia crispata</name>
    <name type="common">lettuce slug</name>
    <dbReference type="NCBI Taxonomy" id="231223"/>
    <lineage>
        <taxon>Eukaryota</taxon>
        <taxon>Metazoa</taxon>
        <taxon>Spiralia</taxon>
        <taxon>Lophotrochozoa</taxon>
        <taxon>Mollusca</taxon>
        <taxon>Gastropoda</taxon>
        <taxon>Heterobranchia</taxon>
        <taxon>Euthyneura</taxon>
        <taxon>Panpulmonata</taxon>
        <taxon>Sacoglossa</taxon>
        <taxon>Placobranchoidea</taxon>
        <taxon>Plakobranchidae</taxon>
        <taxon>Elysia</taxon>
    </lineage>
</organism>
<sequence>MPGLKAKRSPAPPPPPRWSTSPARPRNHLYARIGFPTGRKQRRRERIATPFSRENGPRVRLRRSSDLSDVVLYAFPGERGRSRTRGGTPTPLLVWRPRGQRQPRRRTSSLPGDSKSEPWWLSRTSVRPTPRSRSFSRSNMPVVALAAARRRGRVSETSLFL</sequence>
<gene>
    <name evidence="2" type="ORF">RRG08_043973</name>
</gene>
<feature type="compositionally biased region" description="Low complexity" evidence="1">
    <location>
        <begin position="122"/>
        <end position="137"/>
    </location>
</feature>
<evidence type="ECO:0000313" key="2">
    <source>
        <dbReference type="EMBL" id="KAK3777134.1"/>
    </source>
</evidence>
<evidence type="ECO:0000313" key="3">
    <source>
        <dbReference type="Proteomes" id="UP001283361"/>
    </source>
</evidence>
<evidence type="ECO:0000256" key="1">
    <source>
        <dbReference type="SAM" id="MobiDB-lite"/>
    </source>
</evidence>
<comment type="caution">
    <text evidence="2">The sequence shown here is derived from an EMBL/GenBank/DDBJ whole genome shotgun (WGS) entry which is preliminary data.</text>
</comment>
<keyword evidence="3" id="KW-1185">Reference proteome</keyword>
<protein>
    <submittedName>
        <fullName evidence="2">Uncharacterized protein</fullName>
    </submittedName>
</protein>
<accession>A0AAE1DNI8</accession>
<proteinExistence type="predicted"/>
<dbReference type="AlphaFoldDB" id="A0AAE1DNI8"/>
<feature type="region of interest" description="Disordered" evidence="1">
    <location>
        <begin position="1"/>
        <end position="63"/>
    </location>
</feature>